<protein>
    <submittedName>
        <fullName evidence="1">Toxin MazF</fullName>
    </submittedName>
</protein>
<gene>
    <name evidence="1" type="ORF">B5J99_02250</name>
</gene>
<dbReference type="SUPFAM" id="SSF50118">
    <property type="entry name" value="Cell growth inhibitor/plasmid maintenance toxic component"/>
    <property type="match status" value="1"/>
</dbReference>
<evidence type="ECO:0000313" key="1">
    <source>
        <dbReference type="EMBL" id="ASR50431.1"/>
    </source>
</evidence>
<dbReference type="InterPro" id="IPR011067">
    <property type="entry name" value="Plasmid_toxin/cell-grow_inhib"/>
</dbReference>
<dbReference type="EMBL" id="CP020083">
    <property type="protein sequence ID" value="ASR50431.1"/>
    <property type="molecule type" value="Genomic_DNA"/>
</dbReference>
<dbReference type="RefSeq" id="WP_117351337.1">
    <property type="nucleotide sequence ID" value="NZ_CP020083.1"/>
</dbReference>
<organism evidence="1 2">
    <name type="scientific">Blastomonas fulva</name>
    <dbReference type="NCBI Taxonomy" id="1550728"/>
    <lineage>
        <taxon>Bacteria</taxon>
        <taxon>Pseudomonadati</taxon>
        <taxon>Pseudomonadota</taxon>
        <taxon>Alphaproteobacteria</taxon>
        <taxon>Sphingomonadales</taxon>
        <taxon>Sphingomonadaceae</taxon>
        <taxon>Blastomonas</taxon>
    </lineage>
</organism>
<proteinExistence type="predicted"/>
<dbReference type="PANTHER" id="PTHR33988:SF3">
    <property type="entry name" value="ENDORIBONUCLEASE TOXIN CHPB-RELATED"/>
    <property type="match status" value="1"/>
</dbReference>
<dbReference type="NCBIfam" id="NF007386">
    <property type="entry name" value="PRK09907.1"/>
    <property type="match status" value="1"/>
</dbReference>
<evidence type="ECO:0000313" key="2">
    <source>
        <dbReference type="Proteomes" id="UP000258016"/>
    </source>
</evidence>
<accession>A0ABM6M3L4</accession>
<dbReference type="PANTHER" id="PTHR33988">
    <property type="entry name" value="ENDORIBONUCLEASE MAZF-RELATED"/>
    <property type="match status" value="1"/>
</dbReference>
<dbReference type="InterPro" id="IPR003477">
    <property type="entry name" value="PemK-like"/>
</dbReference>
<dbReference type="GeneID" id="303484390"/>
<name>A0ABM6M3L4_9SPHN</name>
<dbReference type="Proteomes" id="UP000258016">
    <property type="component" value="Chromosome"/>
</dbReference>
<dbReference type="Pfam" id="PF02452">
    <property type="entry name" value="PemK_toxin"/>
    <property type="match status" value="1"/>
</dbReference>
<dbReference type="Gene3D" id="2.30.30.110">
    <property type="match status" value="1"/>
</dbReference>
<reference evidence="1 2" key="1">
    <citation type="submission" date="2017-03" db="EMBL/GenBank/DDBJ databases">
        <title>Complete genome sequence of Blastomonas fulva degrading microcsystin LR.</title>
        <authorList>
            <person name="Lee H.-g."/>
            <person name="Jin L."/>
            <person name="oh H.-M."/>
        </authorList>
    </citation>
    <scope>NUCLEOTIDE SEQUENCE [LARGE SCALE GENOMIC DNA]</scope>
    <source>
        <strain evidence="1 2">T2</strain>
    </source>
</reference>
<sequence length="110" mass="11842">MAAYVPDAGDIVWLQFDPQAGHEQAGHRPALVLSPASYNEKRGMMICCPMTSRSKGYAFEVAVGDATGSVVLADQIKSVDWRARKATRKGKAPVATLLDVRAKLKALLSL</sequence>
<keyword evidence="2" id="KW-1185">Reference proteome</keyword>